<sequence length="252" mass="28720">MSSDAAPGEAIVGKLHGVLAAFRRERDDLHRAKELATERLRLVRTDRQALEKKVKMMQTKLGELAESVKGRNNSDQIAKLQDGVEQLGKEVSFQHAELVGKREKVSRLQSKMKCEAQSQAAAIRAAQDSVRKRRERMSISNQRDQQRRLKKRRITANDSDKPIDNGANGLEMEKMQKLLQNEMDDEDIMEKWPRLVERRALDLLEETEDVRRMSECLRRRIAGYGKALGEPTVPAFFPRESDGGDRGTVAQQ</sequence>
<name>A0A6U4ADJ3_9STRA</name>
<keyword evidence="1" id="KW-0175">Coiled coil</keyword>
<feature type="region of interest" description="Disordered" evidence="2">
    <location>
        <begin position="129"/>
        <end position="168"/>
    </location>
</feature>
<evidence type="ECO:0000256" key="2">
    <source>
        <dbReference type="SAM" id="MobiDB-lite"/>
    </source>
</evidence>
<evidence type="ECO:0000313" key="3">
    <source>
        <dbReference type="EMBL" id="CAD9336923.1"/>
    </source>
</evidence>
<proteinExistence type="predicted"/>
<dbReference type="EMBL" id="HBGN01022769">
    <property type="protein sequence ID" value="CAD9336923.1"/>
    <property type="molecule type" value="Transcribed_RNA"/>
</dbReference>
<protein>
    <submittedName>
        <fullName evidence="3">Uncharacterized protein</fullName>
    </submittedName>
</protein>
<dbReference type="AlphaFoldDB" id="A0A6U4ADJ3"/>
<reference evidence="3" key="1">
    <citation type="submission" date="2021-01" db="EMBL/GenBank/DDBJ databases">
        <authorList>
            <person name="Corre E."/>
            <person name="Pelletier E."/>
            <person name="Niang G."/>
            <person name="Scheremetjew M."/>
            <person name="Finn R."/>
            <person name="Kale V."/>
            <person name="Holt S."/>
            <person name="Cochrane G."/>
            <person name="Meng A."/>
            <person name="Brown T."/>
            <person name="Cohen L."/>
        </authorList>
    </citation>
    <scope>NUCLEOTIDE SEQUENCE</scope>
    <source>
        <strain evidence="3">Pop2</strain>
    </source>
</reference>
<feature type="region of interest" description="Disordered" evidence="2">
    <location>
        <begin position="229"/>
        <end position="252"/>
    </location>
</feature>
<organism evidence="3">
    <name type="scientific">Ditylum brightwellii</name>
    <dbReference type="NCBI Taxonomy" id="49249"/>
    <lineage>
        <taxon>Eukaryota</taxon>
        <taxon>Sar</taxon>
        <taxon>Stramenopiles</taxon>
        <taxon>Ochrophyta</taxon>
        <taxon>Bacillariophyta</taxon>
        <taxon>Mediophyceae</taxon>
        <taxon>Lithodesmiophycidae</taxon>
        <taxon>Lithodesmiales</taxon>
        <taxon>Lithodesmiaceae</taxon>
        <taxon>Ditylum</taxon>
    </lineage>
</organism>
<evidence type="ECO:0000256" key="1">
    <source>
        <dbReference type="SAM" id="Coils"/>
    </source>
</evidence>
<gene>
    <name evidence="3" type="ORF">DBRI1063_LOCUS14525</name>
</gene>
<feature type="coiled-coil region" evidence="1">
    <location>
        <begin position="19"/>
        <end position="67"/>
    </location>
</feature>
<accession>A0A6U4ADJ3</accession>